<dbReference type="AlphaFoldDB" id="A0A533QDB9"/>
<evidence type="ECO:0000313" key="3">
    <source>
        <dbReference type="Proteomes" id="UP000319783"/>
    </source>
</evidence>
<accession>A0A533QDB9</accession>
<dbReference type="Proteomes" id="UP000319783">
    <property type="component" value="Unassembled WGS sequence"/>
</dbReference>
<proteinExistence type="predicted"/>
<feature type="transmembrane region" description="Helical" evidence="1">
    <location>
        <begin position="6"/>
        <end position="22"/>
    </location>
</feature>
<keyword evidence="1" id="KW-1133">Transmembrane helix</keyword>
<name>A0A533QDB9_9BACT</name>
<evidence type="ECO:0000313" key="2">
    <source>
        <dbReference type="EMBL" id="TLD42746.1"/>
    </source>
</evidence>
<reference evidence="2 3" key="1">
    <citation type="submission" date="2019-04" db="EMBL/GenBank/DDBJ databases">
        <title>Genome of a novel bacterium Candidatus Jettenia ecosi reconstructed from metagenome of an anammox bioreactor.</title>
        <authorList>
            <person name="Mardanov A.V."/>
            <person name="Beletsky A.V."/>
            <person name="Ravin N.V."/>
            <person name="Botchkova E.A."/>
            <person name="Litti Y.V."/>
            <person name="Nozhevnikova A.N."/>
        </authorList>
    </citation>
    <scope>NUCLEOTIDE SEQUENCE [LARGE SCALE GENOMIC DNA]</scope>
    <source>
        <strain evidence="2">J2</strain>
    </source>
</reference>
<evidence type="ECO:0008006" key="4">
    <source>
        <dbReference type="Google" id="ProtNLM"/>
    </source>
</evidence>
<gene>
    <name evidence="2" type="ORF">JETT_0981</name>
</gene>
<dbReference type="EMBL" id="SULG01000014">
    <property type="protein sequence ID" value="TLD42746.1"/>
    <property type="molecule type" value="Genomic_DNA"/>
</dbReference>
<keyword evidence="1" id="KW-0472">Membrane</keyword>
<organism evidence="2 3">
    <name type="scientific">Candidatus Jettenia ecosi</name>
    <dbReference type="NCBI Taxonomy" id="2494326"/>
    <lineage>
        <taxon>Bacteria</taxon>
        <taxon>Pseudomonadati</taxon>
        <taxon>Planctomycetota</taxon>
        <taxon>Candidatus Brocadiia</taxon>
        <taxon>Candidatus Brocadiales</taxon>
        <taxon>Candidatus Brocadiaceae</taxon>
        <taxon>Candidatus Jettenia</taxon>
    </lineage>
</organism>
<keyword evidence="1" id="KW-0812">Transmembrane</keyword>
<protein>
    <recommendedName>
        <fullName evidence="4">Phage head morphogenesis domain-containing protein</fullName>
    </recommendedName>
</protein>
<evidence type="ECO:0000256" key="1">
    <source>
        <dbReference type="SAM" id="Phobius"/>
    </source>
</evidence>
<sequence>MTRFIIFFIIVCVIYYLIKNSLKGRTTRTIHHDRRRTYKEAKVADIQMKEIAYVFYLAVKDGGACDVCMTLDGKYLLPNHKMLHTIKPPHAGCKSAHGCRCTLVYVTRDEEGGREIESCLKRHGGMCDKQTVERELSRGNA</sequence>
<comment type="caution">
    <text evidence="2">The sequence shown here is derived from an EMBL/GenBank/DDBJ whole genome shotgun (WGS) entry which is preliminary data.</text>
</comment>